<dbReference type="EMBL" id="LM676401">
    <property type="protein sequence ID" value="CEP26327.1"/>
    <property type="molecule type" value="Genomic_DNA"/>
</dbReference>
<dbReference type="GO" id="GO:0008678">
    <property type="term" value="F:2-deoxy-D-gluconate 3-dehydrogenase activity"/>
    <property type="evidence" value="ECO:0007669"/>
    <property type="project" value="UniProtKB-EC"/>
</dbReference>
<dbReference type="PANTHER" id="PTHR42760">
    <property type="entry name" value="SHORT-CHAIN DEHYDROGENASES/REDUCTASES FAMILY MEMBER"/>
    <property type="match status" value="1"/>
</dbReference>
<keyword evidence="2 3" id="KW-0560">Oxidoreductase</keyword>
<dbReference type="FunFam" id="3.40.50.720:FF:000084">
    <property type="entry name" value="Short-chain dehydrogenase reductase"/>
    <property type="match status" value="1"/>
</dbReference>
<dbReference type="InterPro" id="IPR002347">
    <property type="entry name" value="SDR_fam"/>
</dbReference>
<dbReference type="PRINTS" id="PR00080">
    <property type="entry name" value="SDRFAMILY"/>
</dbReference>
<evidence type="ECO:0000256" key="1">
    <source>
        <dbReference type="ARBA" id="ARBA00006484"/>
    </source>
</evidence>
<comment type="similarity">
    <text evidence="1">Belongs to the short-chain dehydrogenases/reductases (SDR) family.</text>
</comment>
<dbReference type="PANTHER" id="PTHR42760:SF5">
    <property type="entry name" value="2-DEHYDRO-3-DEOXY-D-GLUCONATE 5-DEHYDROGENASE"/>
    <property type="match status" value="1"/>
</dbReference>
<dbReference type="KEGG" id="pfre:RM25_0279"/>
<dbReference type="InterPro" id="IPR036291">
    <property type="entry name" value="NAD(P)-bd_dom_sf"/>
</dbReference>
<organism evidence="3">
    <name type="scientific">Propionibacterium freudenreichii subsp. freudenreichii</name>
    <dbReference type="NCBI Taxonomy" id="66712"/>
    <lineage>
        <taxon>Bacteria</taxon>
        <taxon>Bacillati</taxon>
        <taxon>Actinomycetota</taxon>
        <taxon>Actinomycetes</taxon>
        <taxon>Propionibacteriales</taxon>
        <taxon>Propionibacteriaceae</taxon>
        <taxon>Propionibacterium</taxon>
    </lineage>
</organism>
<protein>
    <submittedName>
        <fullName evidence="3">2-deoxy-D-gluconate 3-dehydrogenase</fullName>
        <ecNumber evidence="3">1.1.1.125</ecNumber>
    </submittedName>
</protein>
<reference evidence="3" key="1">
    <citation type="submission" date="2014-08" db="EMBL/GenBank/DDBJ databases">
        <authorList>
            <person name="Falentin Helene"/>
        </authorList>
    </citation>
    <scope>NUCLEOTIDE SEQUENCE</scope>
</reference>
<dbReference type="Pfam" id="PF13561">
    <property type="entry name" value="adh_short_C2"/>
    <property type="match status" value="1"/>
</dbReference>
<dbReference type="PRINTS" id="PR00081">
    <property type="entry name" value="GDHRDH"/>
</dbReference>
<evidence type="ECO:0000256" key="2">
    <source>
        <dbReference type="ARBA" id="ARBA00023002"/>
    </source>
</evidence>
<name>A0A068VUE1_PROFF</name>
<dbReference type="PATRIC" id="fig|66712.6.peg.290"/>
<dbReference type="SUPFAM" id="SSF51735">
    <property type="entry name" value="NAD(P)-binding Rossmann-fold domains"/>
    <property type="match status" value="1"/>
</dbReference>
<dbReference type="Gene3D" id="3.40.50.720">
    <property type="entry name" value="NAD(P)-binding Rossmann-like Domain"/>
    <property type="match status" value="1"/>
</dbReference>
<dbReference type="EC" id="1.1.1.125" evidence="3"/>
<evidence type="ECO:0000313" key="3">
    <source>
        <dbReference type="EMBL" id="CEP26327.1"/>
    </source>
</evidence>
<dbReference type="RefSeq" id="WP_013160239.1">
    <property type="nucleotide sequence ID" value="NZ_HG975507.1"/>
</dbReference>
<accession>A0A068VUE1</accession>
<sequence length="270" mass="27890">MAKDLPNDTTPTTAPSVTSLFGVSGRRAIVTGGDSGLGHGQAEALLEAGAQVVIMARTRSKVDAALAGWARRGLEGHGVVADLSDAASRGRGFDEAVATLGGLDVLVNTAGMITRHRAEDYPLDEYRAVLAVNAEAPFGLSQRAARIFIAQGHGKIINMASMLSFSGGANVPAYAASKGAIAQLTKACANEWAAHGINVNAIAPGYMATDLNTSLQGEDNPRYREITARIPAGRWGNADDLKGITVFLASGASDYLNGAVIPVDGGYLGR</sequence>
<dbReference type="AlphaFoldDB" id="A0A068VUE1"/>
<proteinExistence type="inferred from homology"/>
<gene>
    <name evidence="3" type="primary">kduD</name>
    <name evidence="3" type="ORF">PFCIRM138_06610</name>
</gene>